<accession>A0A9W7ML82</accession>
<dbReference type="OrthoDB" id="1001751at2759"/>
<dbReference type="GO" id="GO:0004190">
    <property type="term" value="F:aspartic-type endopeptidase activity"/>
    <property type="evidence" value="ECO:0007669"/>
    <property type="project" value="InterPro"/>
</dbReference>
<dbReference type="Proteomes" id="UP001165190">
    <property type="component" value="Unassembled WGS sequence"/>
</dbReference>
<evidence type="ECO:0008006" key="3">
    <source>
        <dbReference type="Google" id="ProtNLM"/>
    </source>
</evidence>
<dbReference type="SUPFAM" id="SSF50630">
    <property type="entry name" value="Acid proteases"/>
    <property type="match status" value="1"/>
</dbReference>
<dbReference type="PANTHER" id="PTHR12917:SF18">
    <property type="entry name" value="DNA DAMAGE-INDUCIBLE PROTEIN 1-LIKE"/>
    <property type="match status" value="1"/>
</dbReference>
<evidence type="ECO:0000313" key="2">
    <source>
        <dbReference type="Proteomes" id="UP001165190"/>
    </source>
</evidence>
<keyword evidence="2" id="KW-1185">Reference proteome</keyword>
<dbReference type="PANTHER" id="PTHR12917">
    <property type="entry name" value="ASPARTYL PROTEASE DDI-RELATED"/>
    <property type="match status" value="1"/>
</dbReference>
<dbReference type="EMBL" id="BSYR01000040">
    <property type="protein sequence ID" value="GMJ04647.1"/>
    <property type="molecule type" value="Genomic_DNA"/>
</dbReference>
<dbReference type="AlphaFoldDB" id="A0A9W7ML82"/>
<proteinExistence type="predicted"/>
<dbReference type="InterPro" id="IPR001969">
    <property type="entry name" value="Aspartic_peptidase_AS"/>
</dbReference>
<comment type="caution">
    <text evidence="1">The sequence shown here is derived from an EMBL/GenBank/DDBJ whole genome shotgun (WGS) entry which is preliminary data.</text>
</comment>
<dbReference type="InterPro" id="IPR021109">
    <property type="entry name" value="Peptidase_aspartic_dom_sf"/>
</dbReference>
<dbReference type="PROSITE" id="PS00141">
    <property type="entry name" value="ASP_PROTEASE"/>
    <property type="match status" value="1"/>
</dbReference>
<name>A0A9W7ML82_HIBTR</name>
<dbReference type="Pfam" id="PF13975">
    <property type="entry name" value="gag-asp_proteas"/>
    <property type="match status" value="1"/>
</dbReference>
<reference evidence="1" key="1">
    <citation type="submission" date="2023-05" db="EMBL/GenBank/DDBJ databases">
        <title>Genome and transcriptome analyses reveal genes involved in the formation of fine ridges on petal epidermal cells in Hibiscus trionum.</title>
        <authorList>
            <person name="Koshimizu S."/>
            <person name="Masuda S."/>
            <person name="Ishii T."/>
            <person name="Shirasu K."/>
            <person name="Hoshino A."/>
            <person name="Arita M."/>
        </authorList>
    </citation>
    <scope>NUCLEOTIDE SEQUENCE</scope>
    <source>
        <strain evidence="1">Hamamatsu line</strain>
    </source>
</reference>
<gene>
    <name evidence="1" type="ORF">HRI_004133900</name>
</gene>
<dbReference type="GO" id="GO:0006508">
    <property type="term" value="P:proteolysis"/>
    <property type="evidence" value="ECO:0007669"/>
    <property type="project" value="InterPro"/>
</dbReference>
<sequence>MYVDITLNGKIATALVDTGATNSFITPEEAERCNLTVTEGVGRIKAVNSATAAICGVSKGVKSRIGHWEGKINFTVALMDDFDVVLGMNFMVAAKAVPVPSAKCVMFQGGQPRVVGADLLLRRARQVRKDAGMNIVLHKPRGDTIDEDVNKIGGGGCCGHHLDRATTE</sequence>
<evidence type="ECO:0000313" key="1">
    <source>
        <dbReference type="EMBL" id="GMJ04647.1"/>
    </source>
</evidence>
<dbReference type="Gene3D" id="2.40.70.10">
    <property type="entry name" value="Acid Proteases"/>
    <property type="match status" value="1"/>
</dbReference>
<organism evidence="1 2">
    <name type="scientific">Hibiscus trionum</name>
    <name type="common">Flower of an hour</name>
    <dbReference type="NCBI Taxonomy" id="183268"/>
    <lineage>
        <taxon>Eukaryota</taxon>
        <taxon>Viridiplantae</taxon>
        <taxon>Streptophyta</taxon>
        <taxon>Embryophyta</taxon>
        <taxon>Tracheophyta</taxon>
        <taxon>Spermatophyta</taxon>
        <taxon>Magnoliopsida</taxon>
        <taxon>eudicotyledons</taxon>
        <taxon>Gunneridae</taxon>
        <taxon>Pentapetalae</taxon>
        <taxon>rosids</taxon>
        <taxon>malvids</taxon>
        <taxon>Malvales</taxon>
        <taxon>Malvaceae</taxon>
        <taxon>Malvoideae</taxon>
        <taxon>Hibiscus</taxon>
    </lineage>
</organism>
<protein>
    <recommendedName>
        <fullName evidence="3">Peptidase A2 domain-containing protein</fullName>
    </recommendedName>
</protein>
<dbReference type="CDD" id="cd00303">
    <property type="entry name" value="retropepsin_like"/>
    <property type="match status" value="1"/>
</dbReference>